<dbReference type="Gene3D" id="3.40.50.720">
    <property type="entry name" value="NAD(P)-binding Rossmann-like Domain"/>
    <property type="match status" value="1"/>
</dbReference>
<dbReference type="Proteomes" id="UP000030302">
    <property type="component" value="Chromosome"/>
</dbReference>
<name>A0A0A1F8G7_9BURK</name>
<sequence>MQVFMTGANGFVGLNIVSALMAAGHRVTAFVRPGSNVSYLESFGVDGVGSVNIVRGELSDLSAVAKAMSGAQGVIHTAGNTSCNKRDWPLLQEVNVQGTRNVVQAAIANRIPRIVYTSTTSTIGAFKDQAHVANEDVVLKGFRARSPYGISKQRAERAVLDAQKHGVQCVILNPAEVLGAFDYSMQWGRMVLAVHHNQVPFMPPGGGTFCSAAEVGRAHVSALTQGRSGERYILGGDNVSYEHFLAVIAKVLGQVFDKPNVNYGWLYVKSVLQEKFPSLLPGKPIVEPYRMRVFSGTYYFDSAKAERELSYRPVSLEQMLHDCVQWYQRHGFISSRD</sequence>
<evidence type="ECO:0000313" key="3">
    <source>
        <dbReference type="Proteomes" id="UP000030302"/>
    </source>
</evidence>
<proteinExistence type="predicted"/>
<keyword evidence="3" id="KW-1185">Reference proteome</keyword>
<reference evidence="3" key="1">
    <citation type="journal article" date="2014" name="Soil Biol. Biochem.">
        <title>Structure and function of bacterial communities in ageing soils: Insights from the Mendocino ecological staircase.</title>
        <authorList>
            <person name="Uroz S."/>
            <person name="Tech J.J."/>
            <person name="Sawaya N.A."/>
            <person name="Frey-Klett P."/>
            <person name="Leveau J.H.J."/>
        </authorList>
    </citation>
    <scope>NUCLEOTIDE SEQUENCE [LARGE SCALE GENOMIC DNA]</scope>
    <source>
        <strain evidence="3">Cal35</strain>
    </source>
</reference>
<dbReference type="OrthoDB" id="9803010at2"/>
<feature type="domain" description="NAD-dependent epimerase/dehydratase" evidence="1">
    <location>
        <begin position="3"/>
        <end position="235"/>
    </location>
</feature>
<dbReference type="GO" id="GO:0005737">
    <property type="term" value="C:cytoplasm"/>
    <property type="evidence" value="ECO:0007669"/>
    <property type="project" value="TreeGrafter"/>
</dbReference>
<dbReference type="PANTHER" id="PTHR48079:SF6">
    <property type="entry name" value="NAD(P)-BINDING DOMAIN-CONTAINING PROTEIN-RELATED"/>
    <property type="match status" value="1"/>
</dbReference>
<dbReference type="STRING" id="279058.LT85_1870"/>
<evidence type="ECO:0000313" key="2">
    <source>
        <dbReference type="EMBL" id="AIY41028.1"/>
    </source>
</evidence>
<accession>A0A0A1F8G7</accession>
<dbReference type="KEGG" id="care:LT85_1870"/>
<dbReference type="GO" id="GO:0045552">
    <property type="term" value="F:dihydroflavanol 4-reductase activity"/>
    <property type="evidence" value="ECO:0007669"/>
    <property type="project" value="UniProtKB-EC"/>
</dbReference>
<keyword evidence="2" id="KW-0560">Oxidoreductase</keyword>
<dbReference type="Pfam" id="PF01370">
    <property type="entry name" value="Epimerase"/>
    <property type="match status" value="1"/>
</dbReference>
<protein>
    <submittedName>
        <fullName evidence="2">Dihydroflavonol-4-reductase</fullName>
        <ecNumber evidence="2">1.1.1.219</ecNumber>
    </submittedName>
</protein>
<dbReference type="InterPro" id="IPR036291">
    <property type="entry name" value="NAD(P)-bd_dom_sf"/>
</dbReference>
<dbReference type="HOGENOM" id="CLU_007383_6_0_4"/>
<dbReference type="PANTHER" id="PTHR48079">
    <property type="entry name" value="PROTEIN YEEZ"/>
    <property type="match status" value="1"/>
</dbReference>
<dbReference type="InterPro" id="IPR051783">
    <property type="entry name" value="NAD(P)-dependent_oxidoreduct"/>
</dbReference>
<dbReference type="InterPro" id="IPR001509">
    <property type="entry name" value="Epimerase_deHydtase"/>
</dbReference>
<dbReference type="GO" id="GO:0004029">
    <property type="term" value="F:aldehyde dehydrogenase (NAD+) activity"/>
    <property type="evidence" value="ECO:0007669"/>
    <property type="project" value="TreeGrafter"/>
</dbReference>
<dbReference type="EMBL" id="CP009962">
    <property type="protein sequence ID" value="AIY41028.1"/>
    <property type="molecule type" value="Genomic_DNA"/>
</dbReference>
<evidence type="ECO:0000259" key="1">
    <source>
        <dbReference type="Pfam" id="PF01370"/>
    </source>
</evidence>
<organism evidence="2 3">
    <name type="scientific">Collimonas arenae</name>
    <dbReference type="NCBI Taxonomy" id="279058"/>
    <lineage>
        <taxon>Bacteria</taxon>
        <taxon>Pseudomonadati</taxon>
        <taxon>Pseudomonadota</taxon>
        <taxon>Betaproteobacteria</taxon>
        <taxon>Burkholderiales</taxon>
        <taxon>Oxalobacteraceae</taxon>
        <taxon>Collimonas</taxon>
    </lineage>
</organism>
<gene>
    <name evidence="2" type="ORF">LT85_1870</name>
</gene>
<dbReference type="EC" id="1.1.1.219" evidence="2"/>
<dbReference type="SUPFAM" id="SSF51735">
    <property type="entry name" value="NAD(P)-binding Rossmann-fold domains"/>
    <property type="match status" value="1"/>
</dbReference>
<dbReference type="AlphaFoldDB" id="A0A0A1F8G7"/>